<protein>
    <submittedName>
        <fullName evidence="1">Uncharacterized protein</fullName>
    </submittedName>
</protein>
<organism evidence="1 2">
    <name type="scientific">Haloferax mediterranei (strain ATCC 33500 / DSM 1411 / JCM 8866 / NBRC 14739 / NCIMB 2177 / R-4)</name>
    <name type="common">Halobacterium mediterranei</name>
    <dbReference type="NCBI Taxonomy" id="523841"/>
    <lineage>
        <taxon>Archaea</taxon>
        <taxon>Methanobacteriati</taxon>
        <taxon>Methanobacteriota</taxon>
        <taxon>Stenosarchaea group</taxon>
        <taxon>Halobacteria</taxon>
        <taxon>Halobacteriales</taxon>
        <taxon>Haloferacaceae</taxon>
        <taxon>Haloferax</taxon>
    </lineage>
</organism>
<dbReference type="EMBL" id="CP001871">
    <property type="protein sequence ID" value="AFK21317.1"/>
    <property type="molecule type" value="Genomic_DNA"/>
</dbReference>
<geneLocation type="plasmid" evidence="1 2">
    <name>pHM500</name>
</geneLocation>
<evidence type="ECO:0000313" key="1">
    <source>
        <dbReference type="EMBL" id="AFK21317.1"/>
    </source>
</evidence>
<reference evidence="1 2" key="1">
    <citation type="journal article" date="2012" name="J. Bacteriol.">
        <title>Complete genome sequence of the metabolically versatile halophilic archaeon Haloferax mediterranei, a poly(3-hydroxybutyrate-co-3-hydroxyvalerate) producer.</title>
        <authorList>
            <person name="Han J."/>
            <person name="Zhang F."/>
            <person name="Hou J."/>
            <person name="Liu X."/>
            <person name="Li M."/>
            <person name="Liu H."/>
            <person name="Cai L."/>
            <person name="Zhang B."/>
            <person name="Chen Y."/>
            <person name="Zhou J."/>
            <person name="Hu S."/>
            <person name="Xiang H."/>
        </authorList>
    </citation>
    <scope>NUCLEOTIDE SEQUENCE [LARGE SCALE GENOMIC DNA]</scope>
    <source>
        <strain evidence="2">ATCC 33500 / DSM 1411 / JCM 8866 / NBRC 14739 / NCIMB 2177 / R-4</strain>
        <plasmid evidence="2">pHM500</plasmid>
    </source>
</reference>
<dbReference type="KEGG" id="hme:HFX_6194"/>
<accession>I3RAQ7</accession>
<dbReference type="Proteomes" id="UP000006469">
    <property type="component" value="Plasmid pHM500"/>
</dbReference>
<evidence type="ECO:0000313" key="2">
    <source>
        <dbReference type="Proteomes" id="UP000006469"/>
    </source>
</evidence>
<name>I3RAQ7_HALMT</name>
<proteinExistence type="predicted"/>
<dbReference type="HOGENOM" id="CLU_2419933_0_0_2"/>
<keyword evidence="1" id="KW-0614">Plasmid</keyword>
<gene>
    <name evidence="1" type="ordered locus">HFX_6194</name>
</gene>
<dbReference type="AlphaFoldDB" id="I3RAQ7"/>
<sequence>MIHCRRIWSDFIIFDHVETAVAEESVTDRNLSVAVRRYGWSPNLHKQAASLGIHCVSSLTATETVPYLTSVSLERGPADMRFPNEAFQYGW</sequence>